<organism evidence="2 3">
    <name type="scientific">Lepraria finkii</name>
    <dbReference type="NCBI Taxonomy" id="1340010"/>
    <lineage>
        <taxon>Eukaryota</taxon>
        <taxon>Fungi</taxon>
        <taxon>Dikarya</taxon>
        <taxon>Ascomycota</taxon>
        <taxon>Pezizomycotina</taxon>
        <taxon>Lecanoromycetes</taxon>
        <taxon>OSLEUM clade</taxon>
        <taxon>Lecanoromycetidae</taxon>
        <taxon>Lecanorales</taxon>
        <taxon>Lecanorineae</taxon>
        <taxon>Stereocaulaceae</taxon>
        <taxon>Lepraria</taxon>
    </lineage>
</organism>
<keyword evidence="1" id="KW-0732">Signal</keyword>
<keyword evidence="3" id="KW-1185">Reference proteome</keyword>
<comment type="caution">
    <text evidence="2">The sequence shown here is derived from an EMBL/GenBank/DDBJ whole genome shotgun (WGS) entry which is preliminary data.</text>
</comment>
<dbReference type="Proteomes" id="UP001590951">
    <property type="component" value="Unassembled WGS sequence"/>
</dbReference>
<reference evidence="2 3" key="1">
    <citation type="submission" date="2024-09" db="EMBL/GenBank/DDBJ databases">
        <title>Rethinking Asexuality: The Enigmatic Case of Functional Sexual Genes in Lepraria (Stereocaulaceae).</title>
        <authorList>
            <person name="Doellman M."/>
            <person name="Sun Y."/>
            <person name="Barcenas-Pena A."/>
            <person name="Lumbsch H.T."/>
            <person name="Grewe F."/>
        </authorList>
    </citation>
    <scope>NUCLEOTIDE SEQUENCE [LARGE SCALE GENOMIC DNA]</scope>
    <source>
        <strain evidence="2 3">Grewe 0041</strain>
    </source>
</reference>
<feature type="chain" id="PRO_5045873770" evidence="1">
    <location>
        <begin position="22"/>
        <end position="113"/>
    </location>
</feature>
<name>A0ABR4B3Y2_9LECA</name>
<dbReference type="EMBL" id="JBHFEH010000026">
    <property type="protein sequence ID" value="KAL2052586.1"/>
    <property type="molecule type" value="Genomic_DNA"/>
</dbReference>
<feature type="signal peptide" evidence="1">
    <location>
        <begin position="1"/>
        <end position="21"/>
    </location>
</feature>
<evidence type="ECO:0000313" key="3">
    <source>
        <dbReference type="Proteomes" id="UP001590951"/>
    </source>
</evidence>
<sequence>MLVYLFLTLLIPILTRSQASAAPECTLPPPPASSLPTLSDCLKVLNEIAEAASKEGNIPQVWSWQPQAPGHGYRLPYSFSSDSMNNCDLVVDAPAWKTDIFATKYVVSAAKKS</sequence>
<protein>
    <submittedName>
        <fullName evidence="2">Uncharacterized protein</fullName>
    </submittedName>
</protein>
<evidence type="ECO:0000256" key="1">
    <source>
        <dbReference type="SAM" id="SignalP"/>
    </source>
</evidence>
<accession>A0ABR4B3Y2</accession>
<gene>
    <name evidence="2" type="ORF">ABVK25_007146</name>
</gene>
<evidence type="ECO:0000313" key="2">
    <source>
        <dbReference type="EMBL" id="KAL2052586.1"/>
    </source>
</evidence>
<proteinExistence type="predicted"/>